<reference evidence="1" key="1">
    <citation type="submission" date="2023-10" db="EMBL/GenBank/DDBJ databases">
        <title>Genome sequence of Blautia coccoides DSM 935.</title>
        <authorList>
            <person name="Boeer T."/>
            <person name="Bengelsdorf F.R."/>
            <person name="Daniel R."/>
            <person name="Poehlein A."/>
        </authorList>
    </citation>
    <scope>NUCLEOTIDE SEQUENCE [LARGE SCALE GENOMIC DNA]</scope>
    <source>
        <strain evidence="1">DSM 935</strain>
    </source>
</reference>
<evidence type="ECO:0008006" key="3">
    <source>
        <dbReference type="Google" id="ProtNLM"/>
    </source>
</evidence>
<gene>
    <name evidence="1" type="ORF">BLCOC_33570</name>
</gene>
<protein>
    <recommendedName>
        <fullName evidence="3">Helix-turn-helix protein</fullName>
    </recommendedName>
</protein>
<sequence>MARPKKSTVQLSDIDVKKLKGILQKADTCQTIVNRCRILLTLDENHPPIRTYDQCIALFCVSRATY</sequence>
<dbReference type="Proteomes" id="UP001325248">
    <property type="component" value="Chromosome"/>
</dbReference>
<dbReference type="EMBL" id="CP136422">
    <property type="protein sequence ID" value="WPX75000.1"/>
    <property type="molecule type" value="Genomic_DNA"/>
</dbReference>
<keyword evidence="2" id="KW-1185">Reference proteome</keyword>
<proteinExistence type="predicted"/>
<name>A0ABZ0UFV9_9FIRM</name>
<accession>A0ABZ0UFV9</accession>
<organism evidence="1 2">
    <name type="scientific">Blautia producta</name>
    <dbReference type="NCBI Taxonomy" id="33035"/>
    <lineage>
        <taxon>Bacteria</taxon>
        <taxon>Bacillati</taxon>
        <taxon>Bacillota</taxon>
        <taxon>Clostridia</taxon>
        <taxon>Lachnospirales</taxon>
        <taxon>Lachnospiraceae</taxon>
        <taxon>Blautia</taxon>
    </lineage>
</organism>
<evidence type="ECO:0000313" key="2">
    <source>
        <dbReference type="Proteomes" id="UP001325248"/>
    </source>
</evidence>
<evidence type="ECO:0000313" key="1">
    <source>
        <dbReference type="EMBL" id="WPX75000.1"/>
    </source>
</evidence>